<dbReference type="InterPro" id="IPR016176">
    <property type="entry name" value="Cbl-dep_enz_cat"/>
</dbReference>
<dbReference type="EMBL" id="FNTY01000002">
    <property type="protein sequence ID" value="SEE67372.1"/>
    <property type="molecule type" value="Genomic_DNA"/>
</dbReference>
<dbReference type="InterPro" id="IPR006099">
    <property type="entry name" value="MeMalonylCoA_mutase_a/b_cat"/>
</dbReference>
<evidence type="ECO:0000256" key="5">
    <source>
        <dbReference type="ARBA" id="ARBA00022723"/>
    </source>
</evidence>
<dbReference type="Pfam" id="PF02310">
    <property type="entry name" value="B12-binding"/>
    <property type="match status" value="1"/>
</dbReference>
<keyword evidence="5" id="KW-0479">Metal-binding</keyword>
<dbReference type="GO" id="GO:0046872">
    <property type="term" value="F:metal ion binding"/>
    <property type="evidence" value="ECO:0007669"/>
    <property type="project" value="UniProtKB-KW"/>
</dbReference>
<sequence>MSHSPLWRPEGLRLKPVYHCSDLEGLEHLHSLPGKPPFVRGPYSSMYPEKPWTVRQYTGFAGADASNQRLRQRLAEGATGLSLAFDLPTHRGYDSSDPLWQADVGKAGVAIDSVEDMLELLDGIALDQVSVSLTMNGAVLPVLAAFIVAAQESGFTPEQLSGTIQNDILKEFTVRNTYIFAPEPSMRVTMDVIGYLNENVPRFNPISVSGYHFQEAGADAVLELALTLVNARTYAEQVQKSGLDLHRFCERISFFFGIGSDFFSEVAKCRAARMLWSEITRDLGVQSEKGQALRMHCQTSGWSLCAQDPLNNVTRTTVQAMAAVFGGTQSLHTNAWDEALALPSEASSRLASNTQHILQQETGLCDVVDPWAGSYMMESLTAQMAAQVRQRMAQIDAQGGVFQSIESGWISQTIHLQAMETQARLDCGMQRQIISSAYENTEKQPALPENSQALLARQCRRLIRLRLMRDNAHVQTLLDSITKCARSGRGNLLEKTVAAIRARATVGECTKALEIVWPRFRPDLKFSTGHYGPSVSTHPNWATAAARVSTFIKNHGRRPSIMLAKLGQDGHDRGIRLLAAALSDAGFRVRLLQMFQTPLQLLQSLEVDQVDLIGVSSLAGAHNELFTELLSLLNERELELSVVVGGIIPEADARQLQKLGVKACFGPGQEVPDIIGHLIDLLICK</sequence>
<dbReference type="GO" id="GO:0031419">
    <property type="term" value="F:cobalamin binding"/>
    <property type="evidence" value="ECO:0007669"/>
    <property type="project" value="UniProtKB-KW"/>
</dbReference>
<reference evidence="10 11" key="1">
    <citation type="submission" date="2016-10" db="EMBL/GenBank/DDBJ databases">
        <authorList>
            <person name="de Groot N.N."/>
        </authorList>
    </citation>
    <scope>NUCLEOTIDE SEQUENCE [LARGE SCALE GENOMIC DNA]</scope>
    <source>
        <strain evidence="10 11">BS3662</strain>
    </source>
</reference>
<dbReference type="PANTHER" id="PTHR48101">
    <property type="entry name" value="METHYLMALONYL-COA MUTASE, MITOCHONDRIAL-RELATED"/>
    <property type="match status" value="1"/>
</dbReference>
<name>A0A1H5KRE4_9PSED</name>
<dbReference type="Gene3D" id="3.40.50.280">
    <property type="entry name" value="Cobalamin-binding domain"/>
    <property type="match status" value="1"/>
</dbReference>
<dbReference type="AlphaFoldDB" id="A0A1H5KRE4"/>
<comment type="similarity">
    <text evidence="2">Belongs to the methylmalonyl-CoA mutase family.</text>
</comment>
<dbReference type="InterPro" id="IPR006159">
    <property type="entry name" value="Acid_CoA_mut_C"/>
</dbReference>
<evidence type="ECO:0000256" key="8">
    <source>
        <dbReference type="ARBA" id="ARBA00072363"/>
    </source>
</evidence>
<feature type="domain" description="B12-binding" evidence="9">
    <location>
        <begin position="558"/>
        <end position="685"/>
    </location>
</feature>
<evidence type="ECO:0000256" key="7">
    <source>
        <dbReference type="ARBA" id="ARBA00023285"/>
    </source>
</evidence>
<keyword evidence="7" id="KW-0170">Cobalt</keyword>
<evidence type="ECO:0000256" key="6">
    <source>
        <dbReference type="ARBA" id="ARBA00023235"/>
    </source>
</evidence>
<dbReference type="Gene3D" id="3.20.20.240">
    <property type="entry name" value="Methylmalonyl-CoA mutase"/>
    <property type="match status" value="1"/>
</dbReference>
<dbReference type="SUPFAM" id="SSF51703">
    <property type="entry name" value="Cobalamin (vitamin B12)-dependent enzymes"/>
    <property type="match status" value="1"/>
</dbReference>
<dbReference type="GO" id="GO:0005737">
    <property type="term" value="C:cytoplasm"/>
    <property type="evidence" value="ECO:0007669"/>
    <property type="project" value="TreeGrafter"/>
</dbReference>
<dbReference type="InterPro" id="IPR036724">
    <property type="entry name" value="Cobalamin-bd_sf"/>
</dbReference>
<evidence type="ECO:0000313" key="10">
    <source>
        <dbReference type="EMBL" id="SEE67372.1"/>
    </source>
</evidence>
<keyword evidence="6" id="KW-0413">Isomerase</keyword>
<comment type="cofactor">
    <cofactor evidence="1">
        <name>adenosylcob(III)alamin</name>
        <dbReference type="ChEBI" id="CHEBI:18408"/>
    </cofactor>
</comment>
<dbReference type="InterPro" id="IPR006098">
    <property type="entry name" value="MMCoA_mutase_a_cat"/>
</dbReference>
<dbReference type="RefSeq" id="WP_084320159.1">
    <property type="nucleotide sequence ID" value="NZ_FNTY01000002.1"/>
</dbReference>
<dbReference type="NCBIfam" id="TIGR00640">
    <property type="entry name" value="acid_CoA_mut_C"/>
    <property type="match status" value="1"/>
</dbReference>
<dbReference type="NCBIfam" id="TIGR00641">
    <property type="entry name" value="acid_CoA_mut_N"/>
    <property type="match status" value="1"/>
</dbReference>
<dbReference type="GO" id="GO:0019678">
    <property type="term" value="P:propionate metabolic process, methylmalonyl pathway"/>
    <property type="evidence" value="ECO:0007669"/>
    <property type="project" value="TreeGrafter"/>
</dbReference>
<keyword evidence="4" id="KW-0846">Cobalamin</keyword>
<evidence type="ECO:0000256" key="2">
    <source>
        <dbReference type="ARBA" id="ARBA00008465"/>
    </source>
</evidence>
<dbReference type="Pfam" id="PF01642">
    <property type="entry name" value="MM_CoA_mutase"/>
    <property type="match status" value="1"/>
</dbReference>
<protein>
    <recommendedName>
        <fullName evidence="8">Methylmalonyl-CoA mutase</fullName>
        <ecNumber evidence="3">5.4.99.2</ecNumber>
    </recommendedName>
</protein>
<dbReference type="PANTHER" id="PTHR48101:SF4">
    <property type="entry name" value="METHYLMALONYL-COA MUTASE, MITOCHONDRIAL"/>
    <property type="match status" value="1"/>
</dbReference>
<dbReference type="GO" id="GO:0004494">
    <property type="term" value="F:methylmalonyl-CoA mutase activity"/>
    <property type="evidence" value="ECO:0007669"/>
    <property type="project" value="UniProtKB-EC"/>
</dbReference>
<dbReference type="Proteomes" id="UP000198985">
    <property type="component" value="Unassembled WGS sequence"/>
</dbReference>
<dbReference type="InterPro" id="IPR006158">
    <property type="entry name" value="Cobalamin-bd"/>
</dbReference>
<evidence type="ECO:0000313" key="11">
    <source>
        <dbReference type="Proteomes" id="UP000198985"/>
    </source>
</evidence>
<proteinExistence type="inferred from homology"/>
<dbReference type="SUPFAM" id="SSF52242">
    <property type="entry name" value="Cobalamin (vitamin B12)-binding domain"/>
    <property type="match status" value="1"/>
</dbReference>
<evidence type="ECO:0000256" key="3">
    <source>
        <dbReference type="ARBA" id="ARBA00012398"/>
    </source>
</evidence>
<evidence type="ECO:0000259" key="9">
    <source>
        <dbReference type="PROSITE" id="PS51332"/>
    </source>
</evidence>
<dbReference type="NCBIfam" id="NF006944">
    <property type="entry name" value="PRK09426.1"/>
    <property type="match status" value="1"/>
</dbReference>
<gene>
    <name evidence="10" type="ORF">SAMN04490194_3429</name>
</gene>
<dbReference type="EC" id="5.4.99.2" evidence="3"/>
<dbReference type="PROSITE" id="PS51332">
    <property type="entry name" value="B12_BINDING"/>
    <property type="match status" value="1"/>
</dbReference>
<evidence type="ECO:0000256" key="1">
    <source>
        <dbReference type="ARBA" id="ARBA00001922"/>
    </source>
</evidence>
<dbReference type="FunFam" id="3.20.20.240:FF:000001">
    <property type="entry name" value="Probable methylmalonyl-coa mutase"/>
    <property type="match status" value="1"/>
</dbReference>
<evidence type="ECO:0000256" key="4">
    <source>
        <dbReference type="ARBA" id="ARBA00022628"/>
    </source>
</evidence>
<accession>A0A1H5KRE4</accession>
<organism evidence="10 11">
    <name type="scientific">Pseudomonas migulae</name>
    <dbReference type="NCBI Taxonomy" id="78543"/>
    <lineage>
        <taxon>Bacteria</taxon>
        <taxon>Pseudomonadati</taxon>
        <taxon>Pseudomonadota</taxon>
        <taxon>Gammaproteobacteria</taxon>
        <taxon>Pseudomonadales</taxon>
        <taxon>Pseudomonadaceae</taxon>
        <taxon>Pseudomonas</taxon>
    </lineage>
</organism>